<evidence type="ECO:0000313" key="2">
    <source>
        <dbReference type="Proteomes" id="UP000517916"/>
    </source>
</evidence>
<protein>
    <submittedName>
        <fullName evidence="1">Uncharacterized protein</fullName>
    </submittedName>
</protein>
<sequence>MLEIIVGTHLVDGTRVKAFHNGHPIDADVTLIDPSATPTRNDEHWVMLTRNRASEASPQAAETIWDIANEAASTTPFIDTATAPRITSSRFYDHHAEFVVHAGLHDPHEQLDPLGTITVHASGEITATATLPAPGDLTAERELGPFPSFCAAMHALITCHRELLQDPAAGLRVSDLNLNQWTGTGQLTGDLAHDNNLSAVFAAVALDAFTTERATTEDPIEATAIALVTSLGHLLERVGVRLQEVLTMGEMHYHSQTTAPVISSTDGSL</sequence>
<comment type="caution">
    <text evidence="1">The sequence shown here is derived from an EMBL/GenBank/DDBJ whole genome shotgun (WGS) entry which is preliminary data.</text>
</comment>
<evidence type="ECO:0000313" key="1">
    <source>
        <dbReference type="EMBL" id="MBA8929516.1"/>
    </source>
</evidence>
<reference evidence="1 2" key="1">
    <citation type="submission" date="2020-08" db="EMBL/GenBank/DDBJ databases">
        <title>Genomic Encyclopedia of Archaeal and Bacterial Type Strains, Phase II (KMG-II): from individual species to whole genera.</title>
        <authorList>
            <person name="Goeker M."/>
        </authorList>
    </citation>
    <scope>NUCLEOTIDE SEQUENCE [LARGE SCALE GENOMIC DNA]</scope>
    <source>
        <strain evidence="1 2">DSM 43850</strain>
    </source>
</reference>
<keyword evidence="2" id="KW-1185">Reference proteome</keyword>
<gene>
    <name evidence="1" type="ORF">BC739_006734</name>
</gene>
<name>A0ABR6BRG1_9PSEU</name>
<dbReference type="RefSeq" id="WP_182839430.1">
    <property type="nucleotide sequence ID" value="NZ_BAAABQ010000017.1"/>
</dbReference>
<organism evidence="1 2">
    <name type="scientific">Kutzneria viridogrisea</name>
    <dbReference type="NCBI Taxonomy" id="47990"/>
    <lineage>
        <taxon>Bacteria</taxon>
        <taxon>Bacillati</taxon>
        <taxon>Actinomycetota</taxon>
        <taxon>Actinomycetes</taxon>
        <taxon>Pseudonocardiales</taxon>
        <taxon>Pseudonocardiaceae</taxon>
        <taxon>Kutzneria</taxon>
    </lineage>
</organism>
<dbReference type="Proteomes" id="UP000517916">
    <property type="component" value="Unassembled WGS sequence"/>
</dbReference>
<accession>A0ABR6BRG1</accession>
<dbReference type="EMBL" id="JACJID010000005">
    <property type="protein sequence ID" value="MBA8929516.1"/>
    <property type="molecule type" value="Genomic_DNA"/>
</dbReference>
<proteinExistence type="predicted"/>